<feature type="transmembrane region" description="Helical" evidence="6">
    <location>
        <begin position="72"/>
        <end position="93"/>
    </location>
</feature>
<dbReference type="AlphaFoldDB" id="A0A2Z6IBI1"/>
<keyword evidence="2 6" id="KW-0812">Transmembrane</keyword>
<dbReference type="KEGG" id="sutt:SUTMEG_17960"/>
<proteinExistence type="inferred from homology"/>
<feature type="transmembrane region" description="Helical" evidence="6">
    <location>
        <begin position="238"/>
        <end position="266"/>
    </location>
</feature>
<dbReference type="EMBL" id="AP018786">
    <property type="protein sequence ID" value="BBF23905.1"/>
    <property type="molecule type" value="Genomic_DNA"/>
</dbReference>
<keyword evidence="3 6" id="KW-1133">Transmembrane helix</keyword>
<gene>
    <name evidence="7" type="ORF">SUTMEG_17960</name>
</gene>
<keyword evidence="4 6" id="KW-0472">Membrane</keyword>
<evidence type="ECO:0000256" key="6">
    <source>
        <dbReference type="SAM" id="Phobius"/>
    </source>
</evidence>
<dbReference type="Gene3D" id="1.20.1080.10">
    <property type="entry name" value="Glycerol uptake facilitator protein"/>
    <property type="match status" value="1"/>
</dbReference>
<evidence type="ECO:0000256" key="1">
    <source>
        <dbReference type="ARBA" id="ARBA00004141"/>
    </source>
</evidence>
<dbReference type="InterPro" id="IPR023271">
    <property type="entry name" value="Aquaporin-like"/>
</dbReference>
<dbReference type="GO" id="GO:0015499">
    <property type="term" value="F:formate transmembrane transporter activity"/>
    <property type="evidence" value="ECO:0007669"/>
    <property type="project" value="TreeGrafter"/>
</dbReference>
<evidence type="ECO:0000256" key="5">
    <source>
        <dbReference type="ARBA" id="ARBA00049660"/>
    </source>
</evidence>
<evidence type="ECO:0000256" key="4">
    <source>
        <dbReference type="ARBA" id="ARBA00023136"/>
    </source>
</evidence>
<dbReference type="GO" id="GO:0005886">
    <property type="term" value="C:plasma membrane"/>
    <property type="evidence" value="ECO:0007669"/>
    <property type="project" value="TreeGrafter"/>
</dbReference>
<evidence type="ECO:0000313" key="7">
    <source>
        <dbReference type="EMBL" id="BBF23905.1"/>
    </source>
</evidence>
<feature type="transmembrane region" description="Helical" evidence="6">
    <location>
        <begin position="114"/>
        <end position="136"/>
    </location>
</feature>
<dbReference type="Proteomes" id="UP000271003">
    <property type="component" value="Chromosome"/>
</dbReference>
<name>A0A2Z6IBI1_9BURK</name>
<reference evidence="7 8" key="1">
    <citation type="journal article" date="2018" name="Int. J. Syst. Evol. Microbiol.">
        <title>Mesosutterella multiformis gen. nov., sp. nov., a member of the family Sutterellaceae and Sutterella megalosphaeroides sp. nov., isolated from human faeces.</title>
        <authorList>
            <person name="Sakamoto M."/>
            <person name="Ikeyama N."/>
            <person name="Kunihiro T."/>
            <person name="Iino T."/>
            <person name="Yuki M."/>
            <person name="Ohkuma M."/>
        </authorList>
    </citation>
    <scope>NUCLEOTIDE SEQUENCE [LARGE SCALE GENOMIC DNA]</scope>
    <source>
        <strain evidence="7 8">6FBBBH3</strain>
    </source>
</reference>
<sequence>MASNSFDSHRPDALTPAEVTEKVLSLSVTKTSIPLAKQWPLTFLAGVYIALGGLFCTLFSSDAALPYAIQKFMGGAVFSLGLSLVVVAGAELYTGNTMIAAGAVDGRIRWQAVLKNWVLVWLGNAAGAVTVALLVYGSHIAETGPLARGMYGIAIAKVSADWSVIFVKGILCNLLVCLGVWVAYAGRTVIDRVAGVMLPVAAFVALGFEHCIANLYFLPLAMMLKAGGLTVEGLDLGLLTWAAVAKNLTAATLGNTLAGVALALLYRAAYMRKSAD</sequence>
<evidence type="ECO:0000256" key="3">
    <source>
        <dbReference type="ARBA" id="ARBA00022989"/>
    </source>
</evidence>
<feature type="transmembrane region" description="Helical" evidence="6">
    <location>
        <begin position="196"/>
        <end position="218"/>
    </location>
</feature>
<feature type="transmembrane region" description="Helical" evidence="6">
    <location>
        <begin position="165"/>
        <end position="184"/>
    </location>
</feature>
<comment type="subcellular location">
    <subcellularLocation>
        <location evidence="1">Membrane</location>
        <topology evidence="1">Multi-pass membrane protein</topology>
    </subcellularLocation>
</comment>
<dbReference type="RefSeq" id="WP_120177462.1">
    <property type="nucleotide sequence ID" value="NZ_AP018786.1"/>
</dbReference>
<keyword evidence="8" id="KW-1185">Reference proteome</keyword>
<comment type="similarity">
    <text evidence="5">Belongs to the FNT transporter (TC 1.A.16) family.</text>
</comment>
<dbReference type="OrthoDB" id="9786493at2"/>
<dbReference type="Pfam" id="PF01226">
    <property type="entry name" value="Form_Nir_trans"/>
    <property type="match status" value="1"/>
</dbReference>
<organism evidence="7 8">
    <name type="scientific">Sutterella megalosphaeroides</name>
    <dbReference type="NCBI Taxonomy" id="2494234"/>
    <lineage>
        <taxon>Bacteria</taxon>
        <taxon>Pseudomonadati</taxon>
        <taxon>Pseudomonadota</taxon>
        <taxon>Betaproteobacteria</taxon>
        <taxon>Burkholderiales</taxon>
        <taxon>Sutterellaceae</taxon>
        <taxon>Sutterella</taxon>
    </lineage>
</organism>
<protein>
    <submittedName>
        <fullName evidence="7">Formate/nitrite transporter</fullName>
    </submittedName>
</protein>
<dbReference type="PANTHER" id="PTHR30520:SF6">
    <property type="entry name" value="FORMATE_NITRATE FAMILY TRANSPORTER (EUROFUNG)"/>
    <property type="match status" value="1"/>
</dbReference>
<accession>A0A2Z6IBI1</accession>
<dbReference type="PANTHER" id="PTHR30520">
    <property type="entry name" value="FORMATE TRANSPORTER-RELATED"/>
    <property type="match status" value="1"/>
</dbReference>
<evidence type="ECO:0000313" key="8">
    <source>
        <dbReference type="Proteomes" id="UP000271003"/>
    </source>
</evidence>
<evidence type="ECO:0000256" key="2">
    <source>
        <dbReference type="ARBA" id="ARBA00022692"/>
    </source>
</evidence>
<dbReference type="InterPro" id="IPR000292">
    <property type="entry name" value="For/NO2_transpt"/>
</dbReference>
<feature type="transmembrane region" description="Helical" evidence="6">
    <location>
        <begin position="39"/>
        <end position="60"/>
    </location>
</feature>